<dbReference type="AlphaFoldDB" id="W2SP41"/>
<dbReference type="Proteomes" id="UP000053676">
    <property type="component" value="Unassembled WGS sequence"/>
</dbReference>
<dbReference type="KEGG" id="nai:NECAME_14317"/>
<sequence>MLTDKSEENLRKCNTLAGENFHDGNFLRRRPFDIIIVVVLVAVRNDSCRLYLNPGRIRCQWSRNQTRQAEADEEAAAYGLSRTVKIHKNGSLIFVTQKKKQSRHKEERKKQKEKI</sequence>
<dbReference type="EMBL" id="KI668834">
    <property type="protein sequence ID" value="ETN71263.1"/>
    <property type="molecule type" value="Genomic_DNA"/>
</dbReference>
<accession>W2SP41</accession>
<name>W2SP41_NECAM</name>
<organism evidence="1 2">
    <name type="scientific">Necator americanus</name>
    <name type="common">Human hookworm</name>
    <dbReference type="NCBI Taxonomy" id="51031"/>
    <lineage>
        <taxon>Eukaryota</taxon>
        <taxon>Metazoa</taxon>
        <taxon>Ecdysozoa</taxon>
        <taxon>Nematoda</taxon>
        <taxon>Chromadorea</taxon>
        <taxon>Rhabditida</taxon>
        <taxon>Rhabditina</taxon>
        <taxon>Rhabditomorpha</taxon>
        <taxon>Strongyloidea</taxon>
        <taxon>Ancylostomatidae</taxon>
        <taxon>Bunostominae</taxon>
        <taxon>Necator</taxon>
    </lineage>
</organism>
<proteinExistence type="predicted"/>
<reference evidence="2" key="1">
    <citation type="journal article" date="2014" name="Nat. Genet.">
        <title>Genome of the human hookworm Necator americanus.</title>
        <authorList>
            <person name="Tang Y.T."/>
            <person name="Gao X."/>
            <person name="Rosa B.A."/>
            <person name="Abubucker S."/>
            <person name="Hallsworth-Pepin K."/>
            <person name="Martin J."/>
            <person name="Tyagi R."/>
            <person name="Heizer E."/>
            <person name="Zhang X."/>
            <person name="Bhonagiri-Palsikar V."/>
            <person name="Minx P."/>
            <person name="Warren W.C."/>
            <person name="Wang Q."/>
            <person name="Zhan B."/>
            <person name="Hotez P.J."/>
            <person name="Sternberg P.W."/>
            <person name="Dougall A."/>
            <person name="Gaze S.T."/>
            <person name="Mulvenna J."/>
            <person name="Sotillo J."/>
            <person name="Ranganathan S."/>
            <person name="Rabelo E.M."/>
            <person name="Wilson R.K."/>
            <person name="Felgner P.L."/>
            <person name="Bethony J."/>
            <person name="Hawdon J.M."/>
            <person name="Gasser R.B."/>
            <person name="Loukas A."/>
            <person name="Mitreva M."/>
        </authorList>
    </citation>
    <scope>NUCLEOTIDE SEQUENCE [LARGE SCALE GENOMIC DNA]</scope>
</reference>
<keyword evidence="2" id="KW-1185">Reference proteome</keyword>
<evidence type="ECO:0000313" key="2">
    <source>
        <dbReference type="Proteomes" id="UP000053676"/>
    </source>
</evidence>
<gene>
    <name evidence="1" type="ORF">NECAME_14317</name>
</gene>
<evidence type="ECO:0000313" key="1">
    <source>
        <dbReference type="EMBL" id="ETN71263.1"/>
    </source>
</evidence>
<protein>
    <submittedName>
        <fullName evidence="1">Uncharacterized protein</fullName>
    </submittedName>
</protein>